<dbReference type="GO" id="GO:0016747">
    <property type="term" value="F:acyltransferase activity, transferring groups other than amino-acyl groups"/>
    <property type="evidence" value="ECO:0007669"/>
    <property type="project" value="InterPro"/>
</dbReference>
<evidence type="ECO:0000313" key="5">
    <source>
        <dbReference type="Proteomes" id="UP000305398"/>
    </source>
</evidence>
<dbReference type="OrthoDB" id="7356080at2"/>
<protein>
    <submittedName>
        <fullName evidence="4">GNAT family N-acetyltransferase</fullName>
    </submittedName>
</protein>
<dbReference type="AlphaFoldDB" id="A0A5B8A7E3"/>
<keyword evidence="2" id="KW-0012">Acyltransferase</keyword>
<accession>A0A5B8A7E3</accession>
<dbReference type="EMBL" id="CP040896">
    <property type="protein sequence ID" value="QDA62422.1"/>
    <property type="molecule type" value="Genomic_DNA"/>
</dbReference>
<dbReference type="InterPro" id="IPR050832">
    <property type="entry name" value="Bact_Acetyltransf"/>
</dbReference>
<dbReference type="PANTHER" id="PTHR43877">
    <property type="entry name" value="AMINOALKYLPHOSPHONATE N-ACETYLTRANSFERASE-RELATED-RELATED"/>
    <property type="match status" value="1"/>
</dbReference>
<evidence type="ECO:0000259" key="3">
    <source>
        <dbReference type="PROSITE" id="PS51186"/>
    </source>
</evidence>
<name>A0A5B8A7E3_9BACT</name>
<organism evidence="4 5">
    <name type="scientific">Hymenobacter jejuensis</name>
    <dbReference type="NCBI Taxonomy" id="2502781"/>
    <lineage>
        <taxon>Bacteria</taxon>
        <taxon>Pseudomonadati</taxon>
        <taxon>Bacteroidota</taxon>
        <taxon>Cytophagia</taxon>
        <taxon>Cytophagales</taxon>
        <taxon>Hymenobacteraceae</taxon>
        <taxon>Hymenobacter</taxon>
    </lineage>
</organism>
<dbReference type="CDD" id="cd04301">
    <property type="entry name" value="NAT_SF"/>
    <property type="match status" value="1"/>
</dbReference>
<dbReference type="SUPFAM" id="SSF55729">
    <property type="entry name" value="Acyl-CoA N-acyltransferases (Nat)"/>
    <property type="match status" value="1"/>
</dbReference>
<dbReference type="InterPro" id="IPR000182">
    <property type="entry name" value="GNAT_dom"/>
</dbReference>
<reference evidence="4 5" key="1">
    <citation type="submission" date="2019-06" db="EMBL/GenBank/DDBJ databases">
        <authorList>
            <person name="Srinivasan S."/>
        </authorList>
    </citation>
    <scope>NUCLEOTIDE SEQUENCE [LARGE SCALE GENOMIC DNA]</scope>
    <source>
        <strain evidence="4 5">17J68-5</strain>
    </source>
</reference>
<dbReference type="PANTHER" id="PTHR43877:SF1">
    <property type="entry name" value="ACETYLTRANSFERASE"/>
    <property type="match status" value="1"/>
</dbReference>
<keyword evidence="5" id="KW-1185">Reference proteome</keyword>
<evidence type="ECO:0000256" key="2">
    <source>
        <dbReference type="ARBA" id="ARBA00023315"/>
    </source>
</evidence>
<feature type="domain" description="N-acetyltransferase" evidence="3">
    <location>
        <begin position="1"/>
        <end position="126"/>
    </location>
</feature>
<dbReference type="Gene3D" id="3.40.630.30">
    <property type="match status" value="1"/>
</dbReference>
<evidence type="ECO:0000256" key="1">
    <source>
        <dbReference type="ARBA" id="ARBA00022679"/>
    </source>
</evidence>
<gene>
    <name evidence="4" type="ORF">FHG12_01340</name>
</gene>
<dbReference type="Pfam" id="PF00583">
    <property type="entry name" value="Acetyltransf_1"/>
    <property type="match status" value="1"/>
</dbReference>
<dbReference type="PROSITE" id="PS51186">
    <property type="entry name" value="GNAT"/>
    <property type="match status" value="1"/>
</dbReference>
<proteinExistence type="predicted"/>
<sequence length="126" mass="14012">MHVVRMAVRENQLRTPGLVTEQHYREMLIERGVGWVAESAGRIVGFAVMDAVAQSVWALFVEPDWEQRGVGSALHSALLTWCAERGLPRLTLSTAPGTRAEQFYLAKGWEPKGSTKSGEVLFEMVL</sequence>
<dbReference type="InterPro" id="IPR016181">
    <property type="entry name" value="Acyl_CoA_acyltransferase"/>
</dbReference>
<dbReference type="Proteomes" id="UP000305398">
    <property type="component" value="Chromosome"/>
</dbReference>
<dbReference type="KEGG" id="hyj:FHG12_01340"/>
<evidence type="ECO:0000313" key="4">
    <source>
        <dbReference type="EMBL" id="QDA62422.1"/>
    </source>
</evidence>
<keyword evidence="1 4" id="KW-0808">Transferase</keyword>